<evidence type="ECO:0000256" key="4">
    <source>
        <dbReference type="PIRSR" id="PIRSR001112-1"/>
    </source>
</evidence>
<dbReference type="InterPro" id="IPR016292">
    <property type="entry name" value="Epoxide_hydrolase"/>
</dbReference>
<sequence>MLETFEVPSFSEAQLSDLHYRLDHAIYPQELTTPVGWDYGTPCKDLEPLAKEWRHSYDWESARAEMNQWAHYKLTTQQGMKIHFIHEPSKQPNAIPLLLLHGWPSTFYEFHKVIAPLRDGASNGQAYHVVVPSLPGYGFSDPPTTPGCGPAQMVAHGTDWGSMIVRHLVTRYSQHCAAIHCTMFVCPPPMPTLKNIAQHPVAVTKFLLGATLLGFDQVYGQGKFRMKGRNFADIINDHEAGYRAIQGTRPYSLSYGLSDSPVGLLGWMLEKYHNWTYHPDTSANALPPTVTSTELLTQVSLYWLTNTMSSSMRLYYEFFHQMDEYEKNPEPYIQNPVAVSLFADEVLRVPKEWIELAGNLISFHEHPVGGHFAGLEEESLLVSDLQLFGKKVAYLFK</sequence>
<dbReference type="Gene3D" id="3.40.50.1820">
    <property type="entry name" value="alpha/beta hydrolase"/>
    <property type="match status" value="1"/>
</dbReference>
<keyword evidence="2" id="KW-0058">Aromatic hydrocarbons catabolism</keyword>
<feature type="active site" description="Proton donor" evidence="4">
    <location>
        <position position="315"/>
    </location>
</feature>
<dbReference type="InterPro" id="IPR010497">
    <property type="entry name" value="Epoxide_hydro_N"/>
</dbReference>
<dbReference type="InterPro" id="IPR029058">
    <property type="entry name" value="AB_hydrolase_fold"/>
</dbReference>
<keyword evidence="7" id="KW-1185">Reference proteome</keyword>
<dbReference type="GO" id="GO:0097176">
    <property type="term" value="P:epoxide metabolic process"/>
    <property type="evidence" value="ECO:0007669"/>
    <property type="project" value="TreeGrafter"/>
</dbReference>
<dbReference type="Pfam" id="PF06441">
    <property type="entry name" value="EHN"/>
    <property type="match status" value="1"/>
</dbReference>
<feature type="active site" description="Nucleophile" evidence="4">
    <location>
        <position position="159"/>
    </location>
</feature>
<name>A0A163K997_ABSGL</name>
<organism evidence="6">
    <name type="scientific">Absidia glauca</name>
    <name type="common">Pin mould</name>
    <dbReference type="NCBI Taxonomy" id="4829"/>
    <lineage>
        <taxon>Eukaryota</taxon>
        <taxon>Fungi</taxon>
        <taxon>Fungi incertae sedis</taxon>
        <taxon>Mucoromycota</taxon>
        <taxon>Mucoromycotina</taxon>
        <taxon>Mucoromycetes</taxon>
        <taxon>Mucorales</taxon>
        <taxon>Cunninghamellaceae</taxon>
        <taxon>Absidia</taxon>
    </lineage>
</organism>
<dbReference type="OMA" id="TRIYYEF"/>
<dbReference type="STRING" id="4829.A0A163K997"/>
<accession>A0A163K997</accession>
<dbReference type="GO" id="GO:0004301">
    <property type="term" value="F:epoxide hydrolase activity"/>
    <property type="evidence" value="ECO:0007669"/>
    <property type="project" value="TreeGrafter"/>
</dbReference>
<comment type="similarity">
    <text evidence="1">Belongs to the peptidase S33 family.</text>
</comment>
<dbReference type="InParanoid" id="A0A163K997"/>
<feature type="domain" description="Epoxide hydrolase N-terminal" evidence="5">
    <location>
        <begin position="9"/>
        <end position="110"/>
    </location>
</feature>
<feature type="active site" description="Proton acceptor" evidence="4">
    <location>
        <position position="371"/>
    </location>
</feature>
<evidence type="ECO:0000313" key="6">
    <source>
        <dbReference type="EMBL" id="SAM05373.1"/>
    </source>
</evidence>
<dbReference type="Proteomes" id="UP000078561">
    <property type="component" value="Unassembled WGS sequence"/>
</dbReference>
<dbReference type="OrthoDB" id="7130006at2759"/>
<dbReference type="AlphaFoldDB" id="A0A163K997"/>
<evidence type="ECO:0000256" key="3">
    <source>
        <dbReference type="ARBA" id="ARBA00022801"/>
    </source>
</evidence>
<evidence type="ECO:0000256" key="1">
    <source>
        <dbReference type="ARBA" id="ARBA00010088"/>
    </source>
</evidence>
<dbReference type="PANTHER" id="PTHR21661:SF35">
    <property type="entry name" value="EPOXIDE HYDROLASE"/>
    <property type="match status" value="1"/>
</dbReference>
<gene>
    <name evidence="6" type="primary">ABSGL_11248.1 scaffold 12295</name>
</gene>
<dbReference type="PRINTS" id="PR00412">
    <property type="entry name" value="EPOXHYDRLASE"/>
</dbReference>
<dbReference type="PIRSF" id="PIRSF001112">
    <property type="entry name" value="Epoxide_hydrolase"/>
    <property type="match status" value="1"/>
</dbReference>
<evidence type="ECO:0000259" key="5">
    <source>
        <dbReference type="Pfam" id="PF06441"/>
    </source>
</evidence>
<dbReference type="PANTHER" id="PTHR21661">
    <property type="entry name" value="EPOXIDE HYDROLASE 1-RELATED"/>
    <property type="match status" value="1"/>
</dbReference>
<proteinExistence type="inferred from homology"/>
<dbReference type="InterPro" id="IPR000639">
    <property type="entry name" value="Epox_hydrolase-like"/>
</dbReference>
<evidence type="ECO:0000256" key="2">
    <source>
        <dbReference type="ARBA" id="ARBA00022797"/>
    </source>
</evidence>
<reference evidence="6" key="1">
    <citation type="submission" date="2016-04" db="EMBL/GenBank/DDBJ databases">
        <authorList>
            <person name="Evans L.H."/>
            <person name="Alamgir A."/>
            <person name="Owens N."/>
            <person name="Weber N.D."/>
            <person name="Virtaneva K."/>
            <person name="Barbian K."/>
            <person name="Babar A."/>
            <person name="Rosenke K."/>
        </authorList>
    </citation>
    <scope>NUCLEOTIDE SEQUENCE [LARGE SCALE GENOMIC DNA]</scope>
    <source>
        <strain evidence="6">CBS 101.48</strain>
    </source>
</reference>
<dbReference type="SUPFAM" id="SSF53474">
    <property type="entry name" value="alpha/beta-Hydrolases"/>
    <property type="match status" value="1"/>
</dbReference>
<protein>
    <recommendedName>
        <fullName evidence="5">Epoxide hydrolase N-terminal domain-containing protein</fullName>
    </recommendedName>
</protein>
<evidence type="ECO:0000313" key="7">
    <source>
        <dbReference type="Proteomes" id="UP000078561"/>
    </source>
</evidence>
<keyword evidence="3" id="KW-0378">Hydrolase</keyword>
<dbReference type="EMBL" id="LT554468">
    <property type="protein sequence ID" value="SAM05373.1"/>
    <property type="molecule type" value="Genomic_DNA"/>
</dbReference>